<dbReference type="GO" id="GO:0046872">
    <property type="term" value="F:metal ion binding"/>
    <property type="evidence" value="ECO:0007669"/>
    <property type="project" value="UniProtKB-KW"/>
</dbReference>
<dbReference type="Gene3D" id="3.30.70.360">
    <property type="match status" value="1"/>
</dbReference>
<dbReference type="InterPro" id="IPR036264">
    <property type="entry name" value="Bact_exopeptidase_dim_dom"/>
</dbReference>
<dbReference type="Gene3D" id="3.40.630.10">
    <property type="entry name" value="Zn peptidases"/>
    <property type="match status" value="1"/>
</dbReference>
<feature type="binding site" evidence="2">
    <location>
        <position position="148"/>
    </location>
    <ligand>
        <name>Mn(2+)</name>
        <dbReference type="ChEBI" id="CHEBI:29035"/>
        <label>2</label>
    </ligand>
</feature>
<name>A0A1H4L4C7_9HYPH</name>
<dbReference type="InterPro" id="IPR011650">
    <property type="entry name" value="Peptidase_M20_dimer"/>
</dbReference>
<dbReference type="PIRSF" id="PIRSF005962">
    <property type="entry name" value="Pept_M20D_amidohydro"/>
    <property type="match status" value="1"/>
</dbReference>
<dbReference type="SUPFAM" id="SSF55031">
    <property type="entry name" value="Bacterial exopeptidase dimerisation domain"/>
    <property type="match status" value="1"/>
</dbReference>
<evidence type="ECO:0000259" key="3">
    <source>
        <dbReference type="Pfam" id="PF07687"/>
    </source>
</evidence>
<evidence type="ECO:0000313" key="5">
    <source>
        <dbReference type="Proteomes" id="UP000199064"/>
    </source>
</evidence>
<gene>
    <name evidence="4" type="ORF">SAMN05216452_2639</name>
</gene>
<reference evidence="5" key="1">
    <citation type="submission" date="2016-10" db="EMBL/GenBank/DDBJ databases">
        <authorList>
            <person name="Varghese N."/>
            <person name="Submissions S."/>
        </authorList>
    </citation>
    <scope>NUCLEOTIDE SEQUENCE [LARGE SCALE GENOMIC DNA]</scope>
    <source>
        <strain evidence="5">ES.061</strain>
    </source>
</reference>
<organism evidence="4 5">
    <name type="scientific">Nitratireductor aquibiodomus</name>
    <dbReference type="NCBI Taxonomy" id="204799"/>
    <lineage>
        <taxon>Bacteria</taxon>
        <taxon>Pseudomonadati</taxon>
        <taxon>Pseudomonadota</taxon>
        <taxon>Alphaproteobacteria</taxon>
        <taxon>Hyphomicrobiales</taxon>
        <taxon>Phyllobacteriaceae</taxon>
        <taxon>Nitratireductor</taxon>
    </lineage>
</organism>
<feature type="binding site" evidence="2">
    <location>
        <position position="213"/>
    </location>
    <ligand>
        <name>Mn(2+)</name>
        <dbReference type="ChEBI" id="CHEBI:29035"/>
        <label>2</label>
    </ligand>
</feature>
<dbReference type="RefSeq" id="WP_210184102.1">
    <property type="nucleotide sequence ID" value="NZ_FNSL01000001.1"/>
</dbReference>
<dbReference type="GO" id="GO:0016787">
    <property type="term" value="F:hydrolase activity"/>
    <property type="evidence" value="ECO:0007669"/>
    <property type="project" value="UniProtKB-KW"/>
</dbReference>
<dbReference type="Pfam" id="PF01546">
    <property type="entry name" value="Peptidase_M20"/>
    <property type="match status" value="1"/>
</dbReference>
<evidence type="ECO:0000256" key="1">
    <source>
        <dbReference type="ARBA" id="ARBA00022801"/>
    </source>
</evidence>
<dbReference type="InterPro" id="IPR002933">
    <property type="entry name" value="Peptidase_M20"/>
</dbReference>
<keyword evidence="1 4" id="KW-0378">Hydrolase</keyword>
<keyword evidence="5" id="KW-1185">Reference proteome</keyword>
<protein>
    <submittedName>
        <fullName evidence="4">Hippurate hydrolase</fullName>
    </submittedName>
</protein>
<dbReference type="Proteomes" id="UP000199064">
    <property type="component" value="Unassembled WGS sequence"/>
</dbReference>
<keyword evidence="2" id="KW-0464">Manganese</keyword>
<dbReference type="Pfam" id="PF07687">
    <property type="entry name" value="M20_dimer"/>
    <property type="match status" value="1"/>
</dbReference>
<evidence type="ECO:0000256" key="2">
    <source>
        <dbReference type="PIRSR" id="PIRSR005962-1"/>
    </source>
</evidence>
<evidence type="ECO:0000313" key="4">
    <source>
        <dbReference type="EMBL" id="SEB65620.1"/>
    </source>
</evidence>
<accession>A0A1H4L4C7</accession>
<feature type="domain" description="Peptidase M20 dimerisation" evidence="3">
    <location>
        <begin position="238"/>
        <end position="327"/>
    </location>
</feature>
<dbReference type="EMBL" id="FNSL01000001">
    <property type="protein sequence ID" value="SEB65620.1"/>
    <property type="molecule type" value="Genomic_DNA"/>
</dbReference>
<feature type="binding site" evidence="2">
    <location>
        <position position="428"/>
    </location>
    <ligand>
        <name>Mn(2+)</name>
        <dbReference type="ChEBI" id="CHEBI:29035"/>
        <label>2</label>
    </ligand>
</feature>
<dbReference type="NCBIfam" id="TIGR01891">
    <property type="entry name" value="amidohydrolases"/>
    <property type="match status" value="1"/>
</dbReference>
<dbReference type="AlphaFoldDB" id="A0A1H4L4C7"/>
<keyword evidence="2" id="KW-0479">Metal-binding</keyword>
<dbReference type="PANTHER" id="PTHR11014:SF63">
    <property type="entry name" value="METALLOPEPTIDASE, PUTATIVE (AFU_ORTHOLOGUE AFUA_6G09600)-RELATED"/>
    <property type="match status" value="1"/>
</dbReference>
<proteinExistence type="predicted"/>
<feature type="binding site" evidence="2">
    <location>
        <position position="150"/>
    </location>
    <ligand>
        <name>Mn(2+)</name>
        <dbReference type="ChEBI" id="CHEBI:29035"/>
        <label>2</label>
    </ligand>
</feature>
<feature type="binding site" evidence="2">
    <location>
        <position position="184"/>
    </location>
    <ligand>
        <name>Mn(2+)</name>
        <dbReference type="ChEBI" id="CHEBI:29035"/>
        <label>2</label>
    </ligand>
</feature>
<dbReference type="InterPro" id="IPR017439">
    <property type="entry name" value="Amidohydrolase"/>
</dbReference>
<sequence length="468" mass="49779">MGIWNRTGIAATMLLVGSSFVGTGHANAQQQSHISAEMVEQVRASVKEDASRLETIFKDIHQHPELGFMETRTADIIAKELEGLGFEVKTGIGGTGVVGIMKNGDGPVLAYRADMDANAVEEATGLPYASKVRVEREDGTVSPVAHMCGHDAHVTWMLGMAKIMAEKKDSWSGTLILIAQPAEELILGAQAMVDDGLWTDHGLPTPDYLIGLHTAPGPVGMVVSSGGPKMAGTDQIDVLFKGVGGHGSMPQMTKDPVIMAAYAVTQYQAIVARTIEPQQTAVLTVGSIQAGVDNNVIPASALVKVNLRWYDAKVRERMIAGIKSISDGIARTYGMPEDMLPEYTMKGYSTPLVNDDEMAERHAEALAKLVGKEGVVSQLPAATGSEDVHLLKGPNEDVAFNYLIVGVADPEVFRASMEAGKGFPYSAHNPNFIVDLRAIPVGTEVATVATLELLGKGSPLLKVTKAKK</sequence>
<dbReference type="PANTHER" id="PTHR11014">
    <property type="entry name" value="PEPTIDASE M20 FAMILY MEMBER"/>
    <property type="match status" value="1"/>
</dbReference>
<comment type="cofactor">
    <cofactor evidence="2">
        <name>Mn(2+)</name>
        <dbReference type="ChEBI" id="CHEBI:29035"/>
    </cofactor>
    <text evidence="2">The Mn(2+) ion enhances activity.</text>
</comment>
<dbReference type="SUPFAM" id="SSF53187">
    <property type="entry name" value="Zn-dependent exopeptidases"/>
    <property type="match status" value="1"/>
</dbReference>